<keyword evidence="2" id="KW-1185">Reference proteome</keyword>
<sequence>MSQVYKLPIFISHFIEHDKGGNFFDEMKVYLIHHYGGHDKDEDWETDQKLPFMKVEIAHIDLAALPKITFISPFIVKEKITSSIEYFDEDNLYSHYLNSIWQPPRQA</sequence>
<organism evidence="1 2">
    <name type="scientific">Faecalibacter macacae</name>
    <dbReference type="NCBI Taxonomy" id="1859289"/>
    <lineage>
        <taxon>Bacteria</taxon>
        <taxon>Pseudomonadati</taxon>
        <taxon>Bacteroidota</taxon>
        <taxon>Flavobacteriia</taxon>
        <taxon>Flavobacteriales</taxon>
        <taxon>Weeksellaceae</taxon>
        <taxon>Faecalibacter</taxon>
    </lineage>
</organism>
<comment type="caution">
    <text evidence="1">The sequence shown here is derived from an EMBL/GenBank/DDBJ whole genome shotgun (WGS) entry which is preliminary data.</text>
</comment>
<evidence type="ECO:0000313" key="2">
    <source>
        <dbReference type="Proteomes" id="UP000275348"/>
    </source>
</evidence>
<accession>A0A3L9MCC0</accession>
<dbReference type="EMBL" id="RDOJ01000006">
    <property type="protein sequence ID" value="RLZ10710.1"/>
    <property type="molecule type" value="Genomic_DNA"/>
</dbReference>
<proteinExistence type="predicted"/>
<dbReference type="Proteomes" id="UP000275348">
    <property type="component" value="Unassembled WGS sequence"/>
</dbReference>
<name>A0A3L9MCC0_9FLAO</name>
<reference evidence="1 2" key="1">
    <citation type="submission" date="2018-10" db="EMBL/GenBank/DDBJ databases">
        <authorList>
            <person name="Chen X."/>
        </authorList>
    </citation>
    <scope>NUCLEOTIDE SEQUENCE [LARGE SCALE GENOMIC DNA]</scope>
    <source>
        <strain evidence="1 2">YIM 102668</strain>
    </source>
</reference>
<evidence type="ECO:0000313" key="1">
    <source>
        <dbReference type="EMBL" id="RLZ10710.1"/>
    </source>
</evidence>
<gene>
    <name evidence="1" type="ORF">EAH69_06080</name>
</gene>
<protein>
    <submittedName>
        <fullName evidence="1">Uncharacterized protein</fullName>
    </submittedName>
</protein>
<dbReference type="AlphaFoldDB" id="A0A3L9MCC0"/>